<organism evidence="1 2">
    <name type="scientific">Ensete ventricosum</name>
    <name type="common">Abyssinian banana</name>
    <name type="synonym">Musa ensete</name>
    <dbReference type="NCBI Taxonomy" id="4639"/>
    <lineage>
        <taxon>Eukaryota</taxon>
        <taxon>Viridiplantae</taxon>
        <taxon>Streptophyta</taxon>
        <taxon>Embryophyta</taxon>
        <taxon>Tracheophyta</taxon>
        <taxon>Spermatophyta</taxon>
        <taxon>Magnoliopsida</taxon>
        <taxon>Liliopsida</taxon>
        <taxon>Zingiberales</taxon>
        <taxon>Musaceae</taxon>
        <taxon>Ensete</taxon>
    </lineage>
</organism>
<dbReference type="Proteomes" id="UP000287651">
    <property type="component" value="Unassembled WGS sequence"/>
</dbReference>
<dbReference type="InterPro" id="IPR021924">
    <property type="entry name" value="DUF3537"/>
</dbReference>
<dbReference type="EMBL" id="AMZH03015365">
    <property type="protein sequence ID" value="RRT46177.1"/>
    <property type="molecule type" value="Genomic_DNA"/>
</dbReference>
<name>A0A426Y310_ENSVE</name>
<comment type="caution">
    <text evidence="1">The sequence shown here is derived from an EMBL/GenBank/DDBJ whole genome shotgun (WGS) entry which is preliminary data.</text>
</comment>
<dbReference type="PANTHER" id="PTHR31963:SF29">
    <property type="entry name" value="OS02G0566400 PROTEIN"/>
    <property type="match status" value="1"/>
</dbReference>
<dbReference type="Pfam" id="PF12056">
    <property type="entry name" value="DUF3537"/>
    <property type="match status" value="1"/>
</dbReference>
<dbReference type="PANTHER" id="PTHR31963">
    <property type="entry name" value="RAS GUANINE NUCLEOTIDE EXCHANGE FACTOR K"/>
    <property type="match status" value="1"/>
</dbReference>
<dbReference type="AlphaFoldDB" id="A0A426Y310"/>
<accession>A0A426Y310</accession>
<gene>
    <name evidence="1" type="ORF">B296_00054627</name>
</gene>
<protein>
    <submittedName>
        <fullName evidence="1">Uncharacterized protein</fullName>
    </submittedName>
</protein>
<evidence type="ECO:0000313" key="2">
    <source>
        <dbReference type="Proteomes" id="UP000287651"/>
    </source>
</evidence>
<evidence type="ECO:0000313" key="1">
    <source>
        <dbReference type="EMBL" id="RRT46177.1"/>
    </source>
</evidence>
<proteinExistence type="predicted"/>
<reference evidence="1 2" key="1">
    <citation type="journal article" date="2014" name="Agronomy (Basel)">
        <title>A Draft Genome Sequence for Ensete ventricosum, the Drought-Tolerant Tree Against Hunger.</title>
        <authorList>
            <person name="Harrison J."/>
            <person name="Moore K.A."/>
            <person name="Paszkiewicz K."/>
            <person name="Jones T."/>
            <person name="Grant M."/>
            <person name="Ambacheew D."/>
            <person name="Muzemil S."/>
            <person name="Studholme D.J."/>
        </authorList>
    </citation>
    <scope>NUCLEOTIDE SEQUENCE [LARGE SCALE GENOMIC DNA]</scope>
</reference>
<sequence length="84" mass="9532">MEATTNSSTEPLLPSRASYARSLSHANNKLRSFRSCLRWMCVDQFDARHAMISLSHFLLGIFVPTASHFVLSYTLTHRAYTIVV</sequence>